<protein>
    <recommendedName>
        <fullName evidence="4">Lipoprotein</fullName>
    </recommendedName>
</protein>
<evidence type="ECO:0000313" key="2">
    <source>
        <dbReference type="EMBL" id="KTT96957.1"/>
    </source>
</evidence>
<name>A0A147INU1_9SPHN</name>
<dbReference type="EMBL" id="LDTE01000095">
    <property type="protein sequence ID" value="KTT96957.1"/>
    <property type="molecule type" value="Genomic_DNA"/>
</dbReference>
<accession>A0A147INU1</accession>
<feature type="region of interest" description="Disordered" evidence="1">
    <location>
        <begin position="185"/>
        <end position="204"/>
    </location>
</feature>
<dbReference type="PROSITE" id="PS51257">
    <property type="entry name" value="PROKAR_LIPOPROTEIN"/>
    <property type="match status" value="1"/>
</dbReference>
<dbReference type="Proteomes" id="UP000074072">
    <property type="component" value="Unassembled WGS sequence"/>
</dbReference>
<evidence type="ECO:0000256" key="1">
    <source>
        <dbReference type="SAM" id="MobiDB-lite"/>
    </source>
</evidence>
<dbReference type="PATRIC" id="fig|33051.4.peg.3824"/>
<organism evidence="2 3">
    <name type="scientific">Sphingomonas sanguinis</name>
    <dbReference type="NCBI Taxonomy" id="33051"/>
    <lineage>
        <taxon>Bacteria</taxon>
        <taxon>Pseudomonadati</taxon>
        <taxon>Pseudomonadota</taxon>
        <taxon>Alphaproteobacteria</taxon>
        <taxon>Sphingomonadales</taxon>
        <taxon>Sphingomonadaceae</taxon>
        <taxon>Sphingomonas</taxon>
    </lineage>
</organism>
<gene>
    <name evidence="2" type="ORF">SB4_14305</name>
</gene>
<dbReference type="AlphaFoldDB" id="A0A147INU1"/>
<evidence type="ECO:0008006" key="4">
    <source>
        <dbReference type="Google" id="ProtNLM"/>
    </source>
</evidence>
<sequence>MRVGAMGVAALVLLAACSEGKSQPQAEGGDALAQLRAQLDGQRQCAPLLSGTTPIEFSADALSGPKVDALVAAGLVRRVPLPATGDRPRVRIEPTTEGSRDIWLRRLDPASPAEPLLCYGRKQVVAVHPEGKDTLRYDYRVGQAPAWTGRTDIRAAFPFLARQLSEVHRAEQVATREDGRWVLAGDTGPDASAELPPSEGFFPQ</sequence>
<evidence type="ECO:0000313" key="3">
    <source>
        <dbReference type="Proteomes" id="UP000074072"/>
    </source>
</evidence>
<reference evidence="2 3" key="1">
    <citation type="journal article" date="2016" name="Front. Microbiol.">
        <title>Genomic Resource of Rice Seed Associated Bacteria.</title>
        <authorList>
            <person name="Midha S."/>
            <person name="Bansal K."/>
            <person name="Sharma S."/>
            <person name="Kumar N."/>
            <person name="Patil P.P."/>
            <person name="Chaudhry V."/>
            <person name="Patil P.B."/>
        </authorList>
    </citation>
    <scope>NUCLEOTIDE SEQUENCE [LARGE SCALE GENOMIC DNA]</scope>
    <source>
        <strain evidence="2 3">SB4</strain>
    </source>
</reference>
<comment type="caution">
    <text evidence="2">The sequence shown here is derived from an EMBL/GenBank/DDBJ whole genome shotgun (WGS) entry which is preliminary data.</text>
</comment>
<proteinExistence type="predicted"/>